<dbReference type="Proteomes" id="UP000800093">
    <property type="component" value="Unassembled WGS sequence"/>
</dbReference>
<feature type="compositionally biased region" description="Polar residues" evidence="1">
    <location>
        <begin position="296"/>
        <end position="318"/>
    </location>
</feature>
<name>A0A9P4N4F0_9PLEO</name>
<protein>
    <submittedName>
        <fullName evidence="2">Uncharacterized protein</fullName>
    </submittedName>
</protein>
<reference evidence="3" key="1">
    <citation type="journal article" date="2020" name="Stud. Mycol.">
        <title>101 Dothideomycetes genomes: A test case for predicting lifestyles and emergence of pathogens.</title>
        <authorList>
            <person name="Haridas S."/>
            <person name="Albert R."/>
            <person name="Binder M."/>
            <person name="Bloem J."/>
            <person name="LaButti K."/>
            <person name="Salamov A."/>
            <person name="Andreopoulos B."/>
            <person name="Baker S."/>
            <person name="Barry K."/>
            <person name="Bills G."/>
            <person name="Bluhm B."/>
            <person name="Cannon C."/>
            <person name="Castanera R."/>
            <person name="Culley D."/>
            <person name="Daum C."/>
            <person name="Ezra D."/>
            <person name="Gonzalez J."/>
            <person name="Henrissat B."/>
            <person name="Kuo A."/>
            <person name="Liang C."/>
            <person name="Lipzen A."/>
            <person name="Lutzoni F."/>
            <person name="Magnuson J."/>
            <person name="Mondo S."/>
            <person name="Nolan M."/>
            <person name="Ohm R."/>
            <person name="Pangilinan J."/>
            <person name="Park H.-J."/>
            <person name="Ramirez L."/>
            <person name="Alfaro M."/>
            <person name="Sun H."/>
            <person name="Tritt A."/>
            <person name="Yoshinaga Y."/>
            <person name="Zwiers L.-H."/>
            <person name="Turgeon B."/>
            <person name="Goodwin S."/>
            <person name="Spatafora J."/>
            <person name="Crous P."/>
            <person name="Grigoriev I."/>
        </authorList>
    </citation>
    <scope>NUCLEOTIDE SEQUENCE [LARGE SCALE GENOMIC DNA]</scope>
    <source>
        <strain evidence="3">CBS 304.66</strain>
    </source>
</reference>
<comment type="caution">
    <text evidence="2">The sequence shown here is derived from an EMBL/GenBank/DDBJ whole genome shotgun (WGS) entry which is preliminary data.</text>
</comment>
<evidence type="ECO:0000256" key="1">
    <source>
        <dbReference type="SAM" id="MobiDB-lite"/>
    </source>
</evidence>
<accession>A0A9P4N4F0</accession>
<feature type="region of interest" description="Disordered" evidence="1">
    <location>
        <begin position="170"/>
        <end position="193"/>
    </location>
</feature>
<organism evidence="2 3">
    <name type="scientific">Lojkania enalia</name>
    <dbReference type="NCBI Taxonomy" id="147567"/>
    <lineage>
        <taxon>Eukaryota</taxon>
        <taxon>Fungi</taxon>
        <taxon>Dikarya</taxon>
        <taxon>Ascomycota</taxon>
        <taxon>Pezizomycotina</taxon>
        <taxon>Dothideomycetes</taxon>
        <taxon>Pleosporomycetidae</taxon>
        <taxon>Pleosporales</taxon>
        <taxon>Pleosporales incertae sedis</taxon>
        <taxon>Lojkania</taxon>
    </lineage>
</organism>
<dbReference type="AlphaFoldDB" id="A0A9P4N4F0"/>
<sequence length="398" mass="44053">MSGTSAEDPKMISDGKRMRSVWMPGEGDGDSSEYLIERSMNLIRGHPTWKIFIGNVTLPIARGSPDEPPHYVYLDDQACYVVFASKAYSAKEMRKFWPWDFNHQGHIKTGRKNRGRPAFLDDHHTEFAQAPLRGKNILYTFSGAPDVVEYKPVRPKKETRMELQVAQEIAEETTDGADSENVPPSHDDASQGHSTILSSCAEIHSPPETPTECIYPMYPPRLAPSIPQSLQFRTISADPSETVKSTHCSESTSISKSISSVPSTLPESPSLKPHTLASSTKVQHSIGKFNPKRTLSRVTSTTKHSQVPTSSLKRNITPSGDDGSPNKRSPTAQYSTLAKAYGLSFDGEDDDKHIIGLEHGSDGELKKMEELLPHPRLSCCKRGEYQAPIGLDICEIHR</sequence>
<gene>
    <name evidence="2" type="ORF">CC78DRAFT_224475</name>
</gene>
<dbReference type="EMBL" id="ML986614">
    <property type="protein sequence ID" value="KAF2264673.1"/>
    <property type="molecule type" value="Genomic_DNA"/>
</dbReference>
<proteinExistence type="predicted"/>
<feature type="region of interest" description="Disordered" evidence="1">
    <location>
        <begin position="237"/>
        <end position="331"/>
    </location>
</feature>
<feature type="compositionally biased region" description="Low complexity" evidence="1">
    <location>
        <begin position="245"/>
        <end position="264"/>
    </location>
</feature>
<keyword evidence="3" id="KW-1185">Reference proteome</keyword>
<evidence type="ECO:0000313" key="3">
    <source>
        <dbReference type="Proteomes" id="UP000800093"/>
    </source>
</evidence>
<dbReference type="OrthoDB" id="3650389at2759"/>
<evidence type="ECO:0000313" key="2">
    <source>
        <dbReference type="EMBL" id="KAF2264673.1"/>
    </source>
</evidence>